<dbReference type="EMBL" id="PDOF01000002">
    <property type="protein sequence ID" value="PYZ96751.1"/>
    <property type="molecule type" value="Genomic_DNA"/>
</dbReference>
<evidence type="ECO:0000313" key="3">
    <source>
        <dbReference type="Proteomes" id="UP000248066"/>
    </source>
</evidence>
<dbReference type="OrthoDB" id="2855832at2"/>
<feature type="transmembrane region" description="Helical" evidence="1">
    <location>
        <begin position="145"/>
        <end position="163"/>
    </location>
</feature>
<protein>
    <submittedName>
        <fullName evidence="2">Uncharacterized protein</fullName>
    </submittedName>
</protein>
<feature type="transmembrane region" description="Helical" evidence="1">
    <location>
        <begin position="42"/>
        <end position="63"/>
    </location>
</feature>
<name>A0A2W0H6Y7_9BACI</name>
<dbReference type="AlphaFoldDB" id="A0A2W0H6Y7"/>
<feature type="transmembrane region" description="Helical" evidence="1">
    <location>
        <begin position="83"/>
        <end position="108"/>
    </location>
</feature>
<dbReference type="RefSeq" id="WP_110520689.1">
    <property type="nucleotide sequence ID" value="NZ_PDOF01000002.1"/>
</dbReference>
<reference evidence="2 3" key="1">
    <citation type="submission" date="2017-10" db="EMBL/GenBank/DDBJ databases">
        <title>Bacillus sp. nov., a halophilic bacterium isolated from a Yangshapao Lake.</title>
        <authorList>
            <person name="Wang H."/>
        </authorList>
    </citation>
    <scope>NUCLEOTIDE SEQUENCE [LARGE SCALE GENOMIC DNA]</scope>
    <source>
        <strain evidence="2 3">YSP-3</strain>
    </source>
</reference>
<gene>
    <name evidence="2" type="ORF">CR205_13765</name>
</gene>
<keyword evidence="1" id="KW-1133">Transmembrane helix</keyword>
<organism evidence="2 3">
    <name type="scientific">Alteribacter lacisalsi</name>
    <dbReference type="NCBI Taxonomy" id="2045244"/>
    <lineage>
        <taxon>Bacteria</taxon>
        <taxon>Bacillati</taxon>
        <taxon>Bacillota</taxon>
        <taxon>Bacilli</taxon>
        <taxon>Bacillales</taxon>
        <taxon>Bacillaceae</taxon>
        <taxon>Alteribacter</taxon>
    </lineage>
</organism>
<evidence type="ECO:0000256" key="1">
    <source>
        <dbReference type="SAM" id="Phobius"/>
    </source>
</evidence>
<accession>A0A2W0H6Y7</accession>
<keyword evidence="1" id="KW-0812">Transmembrane</keyword>
<evidence type="ECO:0000313" key="2">
    <source>
        <dbReference type="EMBL" id="PYZ96751.1"/>
    </source>
</evidence>
<keyword evidence="3" id="KW-1185">Reference proteome</keyword>
<keyword evidence="1" id="KW-0472">Membrane</keyword>
<proteinExistence type="predicted"/>
<comment type="caution">
    <text evidence="2">The sequence shown here is derived from an EMBL/GenBank/DDBJ whole genome shotgun (WGS) entry which is preliminary data.</text>
</comment>
<sequence length="164" mass="18025">MKYTIAQFITAATLIVVLAMLDRFAGPAAIQATPGGTGAVNSPFITFAIAGIIVTCVYTVFLLEAQKKQNLFQRAFWDRMPILIIGVGILSLIGFMAAFLTGLINTWMAGGGGLFYALLVWFLFLIFLLVFSVENKKKDRQSQAAAHRSFGFTIVLFFVLFIIL</sequence>
<feature type="transmembrane region" description="Helical" evidence="1">
    <location>
        <begin position="114"/>
        <end position="133"/>
    </location>
</feature>
<dbReference type="Proteomes" id="UP000248066">
    <property type="component" value="Unassembled WGS sequence"/>
</dbReference>